<organism evidence="1 2">
    <name type="scientific">Mesonia oceanica</name>
    <dbReference type="NCBI Taxonomy" id="2687242"/>
    <lineage>
        <taxon>Bacteria</taxon>
        <taxon>Pseudomonadati</taxon>
        <taxon>Bacteroidota</taxon>
        <taxon>Flavobacteriia</taxon>
        <taxon>Flavobacteriales</taxon>
        <taxon>Flavobacteriaceae</taxon>
        <taxon>Mesonia</taxon>
    </lineage>
</organism>
<dbReference type="EMBL" id="CABVMM010000007">
    <property type="protein sequence ID" value="VVV00703.1"/>
    <property type="molecule type" value="Genomic_DNA"/>
</dbReference>
<evidence type="ECO:0000313" key="2">
    <source>
        <dbReference type="Proteomes" id="UP000356253"/>
    </source>
</evidence>
<name>A0AC61Y996_9FLAO</name>
<evidence type="ECO:0000313" key="1">
    <source>
        <dbReference type="EMBL" id="VVV00703.1"/>
    </source>
</evidence>
<keyword evidence="2" id="KW-1185">Reference proteome</keyword>
<gene>
    <name evidence="1" type="ORF">FVB9532_01977</name>
</gene>
<proteinExistence type="predicted"/>
<dbReference type="Proteomes" id="UP000356253">
    <property type="component" value="Unassembled WGS sequence"/>
</dbReference>
<accession>A0AC61Y996</accession>
<reference evidence="1" key="1">
    <citation type="submission" date="2019-09" db="EMBL/GenBank/DDBJ databases">
        <authorList>
            <person name="Rodrigo-Torres L."/>
            <person name="Arahal R. D."/>
            <person name="Lucena T."/>
        </authorList>
    </citation>
    <scope>NUCLEOTIDE SEQUENCE</scope>
    <source>
        <strain evidence="1">ISS653</strain>
    </source>
</reference>
<sequence>MKVFLLELAESKPTQLLAYLLEESSEIEIITLFDTRQNPIN</sequence>
<comment type="caution">
    <text evidence="1">The sequence shown here is derived from an EMBL/GenBank/DDBJ whole genome shotgun (WGS) entry which is preliminary data.</text>
</comment>
<protein>
    <submittedName>
        <fullName evidence="1">Uncharacterized protein</fullName>
    </submittedName>
</protein>